<sequence>MESEFHTYIQPQEHPILSDFCTELTGITQQQVEAGVPLHICLSRFSRWLQALEHQRGVVFPRDQRAPVAEQRPCAFVTWSGIVSSTSQSAVLLKSWRKPQENTHSFEPDLNLQPKDCCSFTYVPPLFQLSYRRSTSKH</sequence>
<dbReference type="AlphaFoldDB" id="A0A4W5KG08"/>
<dbReference type="InterPro" id="IPR013520">
    <property type="entry name" value="Ribonucl_H"/>
</dbReference>
<proteinExistence type="predicted"/>
<accession>A0A4W5KG08</accession>
<keyword evidence="3" id="KW-1185">Reference proteome</keyword>
<reference evidence="3" key="1">
    <citation type="submission" date="2018-06" db="EMBL/GenBank/DDBJ databases">
        <title>Genome assembly of Danube salmon.</title>
        <authorList>
            <person name="Macqueen D.J."/>
            <person name="Gundappa M.K."/>
        </authorList>
    </citation>
    <scope>NUCLEOTIDE SEQUENCE [LARGE SCALE GENOMIC DNA]</scope>
</reference>
<dbReference type="InterPro" id="IPR036397">
    <property type="entry name" value="RNaseH_sf"/>
</dbReference>
<dbReference type="GO" id="GO:0003676">
    <property type="term" value="F:nucleic acid binding"/>
    <property type="evidence" value="ECO:0007669"/>
    <property type="project" value="InterPro"/>
</dbReference>
<dbReference type="InterPro" id="IPR051274">
    <property type="entry name" value="3-5_Exoribonuclease"/>
</dbReference>
<dbReference type="Proteomes" id="UP000314982">
    <property type="component" value="Unassembled WGS sequence"/>
</dbReference>
<reference evidence="2" key="2">
    <citation type="submission" date="2025-08" db="UniProtKB">
        <authorList>
            <consortium name="Ensembl"/>
        </authorList>
    </citation>
    <scope>IDENTIFICATION</scope>
</reference>
<reference evidence="2" key="3">
    <citation type="submission" date="2025-09" db="UniProtKB">
        <authorList>
            <consortium name="Ensembl"/>
        </authorList>
    </citation>
    <scope>IDENTIFICATION</scope>
</reference>
<protein>
    <recommendedName>
        <fullName evidence="1">Exonuclease domain-containing protein</fullName>
    </recommendedName>
</protein>
<dbReference type="GeneTree" id="ENSGT00530000063205"/>
<evidence type="ECO:0000259" key="1">
    <source>
        <dbReference type="Pfam" id="PF00929"/>
    </source>
</evidence>
<dbReference type="Ensembl" id="ENSHHUT00000015676.1">
    <property type="protein sequence ID" value="ENSHHUP00000015147.1"/>
    <property type="gene ID" value="ENSHHUG00000009416.1"/>
</dbReference>
<dbReference type="PANTHER" id="PTHR23044">
    <property type="entry name" value="3'-5' EXONUCLEASE ERI1-RELATED"/>
    <property type="match status" value="1"/>
</dbReference>
<organism evidence="2 3">
    <name type="scientific">Hucho hucho</name>
    <name type="common">huchen</name>
    <dbReference type="NCBI Taxonomy" id="62062"/>
    <lineage>
        <taxon>Eukaryota</taxon>
        <taxon>Metazoa</taxon>
        <taxon>Chordata</taxon>
        <taxon>Craniata</taxon>
        <taxon>Vertebrata</taxon>
        <taxon>Euteleostomi</taxon>
        <taxon>Actinopterygii</taxon>
        <taxon>Neopterygii</taxon>
        <taxon>Teleostei</taxon>
        <taxon>Protacanthopterygii</taxon>
        <taxon>Salmoniformes</taxon>
        <taxon>Salmonidae</taxon>
        <taxon>Salmoninae</taxon>
        <taxon>Hucho</taxon>
    </lineage>
</organism>
<evidence type="ECO:0000313" key="2">
    <source>
        <dbReference type="Ensembl" id="ENSHHUP00000015147.1"/>
    </source>
</evidence>
<dbReference type="Pfam" id="PF00929">
    <property type="entry name" value="RNase_T"/>
    <property type="match status" value="1"/>
</dbReference>
<dbReference type="STRING" id="62062.ENSHHUP00000015147"/>
<dbReference type="InterPro" id="IPR012337">
    <property type="entry name" value="RNaseH-like_sf"/>
</dbReference>
<dbReference type="PANTHER" id="PTHR23044:SF61">
    <property type="entry name" value="3'-5' EXORIBONUCLEASE 1-RELATED"/>
    <property type="match status" value="1"/>
</dbReference>
<dbReference type="SUPFAM" id="SSF53098">
    <property type="entry name" value="Ribonuclease H-like"/>
    <property type="match status" value="1"/>
</dbReference>
<feature type="domain" description="Exonuclease" evidence="1">
    <location>
        <begin position="3"/>
        <end position="52"/>
    </location>
</feature>
<name>A0A4W5KG08_9TELE</name>
<evidence type="ECO:0000313" key="3">
    <source>
        <dbReference type="Proteomes" id="UP000314982"/>
    </source>
</evidence>
<dbReference type="Gene3D" id="3.30.420.10">
    <property type="entry name" value="Ribonuclease H-like superfamily/Ribonuclease H"/>
    <property type="match status" value="1"/>
</dbReference>